<sequence length="399" mass="44175">MTNRPPLLNWRLRLIWLRSLLVLAITLALILLQSLGHSGYHIPELGWLAALLLPSLVTLCTWRLLPRHHGALLTLELALDTLLFAGLIQNFGGAGNPLAFYLLVPALLASLTLPLRGALTVASLALAGYLVTMNWYHMPASDTPLHALSHQLSGLHGVGMAAIFIAMLVMLTLLGQVIQRLMQDQQRQQEQALDLAGRREHMYQIAATLADQAHELNTPLGTLVMLADNLRHSPALPDSLHQEVQQMEQLARQVASRLKRGSGEHTLANQPLSALLEHLRQHLRHLAPTLTLEMDLQEDPLLANAEGWFRVLSNLGYNAMDAGASRWIISSFGDEQSHGLQISDDGPAHQDSEREGLGMGMILVTTTLEQMGASLDLEFGAQWTQARIRWPRARQENRE</sequence>
<keyword evidence="3" id="KW-0418">Kinase</keyword>
<dbReference type="InterPro" id="IPR005467">
    <property type="entry name" value="His_kinase_dom"/>
</dbReference>
<evidence type="ECO:0000259" key="2">
    <source>
        <dbReference type="PROSITE" id="PS50109"/>
    </source>
</evidence>
<keyword evidence="1" id="KW-1133">Transmembrane helix</keyword>
<proteinExistence type="predicted"/>
<dbReference type="SUPFAM" id="SSF47384">
    <property type="entry name" value="Homodimeric domain of signal transducing histidine kinase"/>
    <property type="match status" value="1"/>
</dbReference>
<reference evidence="3 4" key="1">
    <citation type="submission" date="2018-09" db="EMBL/GenBank/DDBJ databases">
        <title>Alcanivorax profundi sp. nov., isolated from 1000 m-depth seawater of the Mariana Trench.</title>
        <authorList>
            <person name="Liu J."/>
        </authorList>
    </citation>
    <scope>NUCLEOTIDE SEQUENCE [LARGE SCALE GENOMIC DNA]</scope>
    <source>
        <strain evidence="3 4">MTEO17</strain>
    </source>
</reference>
<dbReference type="InterPro" id="IPR003594">
    <property type="entry name" value="HATPase_dom"/>
</dbReference>
<keyword evidence="4" id="KW-1185">Reference proteome</keyword>
<dbReference type="RefSeq" id="WP_031225821.1">
    <property type="nucleotide sequence ID" value="NZ_CAXGPP010000053.1"/>
</dbReference>
<accession>A0A418Y428</accession>
<dbReference type="PROSITE" id="PS50109">
    <property type="entry name" value="HIS_KIN"/>
    <property type="match status" value="1"/>
</dbReference>
<dbReference type="SMART" id="SM00387">
    <property type="entry name" value="HATPase_c"/>
    <property type="match status" value="1"/>
</dbReference>
<feature type="domain" description="Histidine kinase" evidence="2">
    <location>
        <begin position="211"/>
        <end position="394"/>
    </location>
</feature>
<feature type="transmembrane region" description="Helical" evidence="1">
    <location>
        <begin position="46"/>
        <end position="65"/>
    </location>
</feature>
<dbReference type="AlphaFoldDB" id="A0A418Y428"/>
<keyword evidence="1" id="KW-0812">Transmembrane</keyword>
<evidence type="ECO:0000313" key="4">
    <source>
        <dbReference type="Proteomes" id="UP000283734"/>
    </source>
</evidence>
<evidence type="ECO:0000313" key="3">
    <source>
        <dbReference type="EMBL" id="RJG20243.1"/>
    </source>
</evidence>
<name>A0A418Y428_9GAMM</name>
<dbReference type="Gene3D" id="3.30.565.10">
    <property type="entry name" value="Histidine kinase-like ATPase, C-terminal domain"/>
    <property type="match status" value="1"/>
</dbReference>
<evidence type="ECO:0000256" key="1">
    <source>
        <dbReference type="SAM" id="Phobius"/>
    </source>
</evidence>
<organism evidence="3 4">
    <name type="scientific">Alcanivorax profundi</name>
    <dbReference type="NCBI Taxonomy" id="2338368"/>
    <lineage>
        <taxon>Bacteria</taxon>
        <taxon>Pseudomonadati</taxon>
        <taxon>Pseudomonadota</taxon>
        <taxon>Gammaproteobacteria</taxon>
        <taxon>Oceanospirillales</taxon>
        <taxon>Alcanivoracaceae</taxon>
        <taxon>Alcanivorax</taxon>
    </lineage>
</organism>
<gene>
    <name evidence="3" type="ORF">D4A39_00255</name>
</gene>
<protein>
    <submittedName>
        <fullName evidence="3">Sensor histidine kinase</fullName>
    </submittedName>
</protein>
<dbReference type="EMBL" id="QYYA01000001">
    <property type="protein sequence ID" value="RJG20243.1"/>
    <property type="molecule type" value="Genomic_DNA"/>
</dbReference>
<keyword evidence="3" id="KW-0808">Transferase</keyword>
<dbReference type="GO" id="GO:0000155">
    <property type="term" value="F:phosphorelay sensor kinase activity"/>
    <property type="evidence" value="ECO:0007669"/>
    <property type="project" value="InterPro"/>
</dbReference>
<dbReference type="OrthoDB" id="6074506at2"/>
<comment type="caution">
    <text evidence="3">The sequence shown here is derived from an EMBL/GenBank/DDBJ whole genome shotgun (WGS) entry which is preliminary data.</text>
</comment>
<dbReference type="SUPFAM" id="SSF55874">
    <property type="entry name" value="ATPase domain of HSP90 chaperone/DNA topoisomerase II/histidine kinase"/>
    <property type="match status" value="1"/>
</dbReference>
<dbReference type="Proteomes" id="UP000283734">
    <property type="component" value="Unassembled WGS sequence"/>
</dbReference>
<feature type="transmembrane region" description="Helical" evidence="1">
    <location>
        <begin position="158"/>
        <end position="178"/>
    </location>
</feature>
<feature type="transmembrane region" description="Helical" evidence="1">
    <location>
        <begin position="121"/>
        <end position="138"/>
    </location>
</feature>
<dbReference type="InterPro" id="IPR036097">
    <property type="entry name" value="HisK_dim/P_sf"/>
</dbReference>
<keyword evidence="1" id="KW-0472">Membrane</keyword>
<dbReference type="InterPro" id="IPR036890">
    <property type="entry name" value="HATPase_C_sf"/>
</dbReference>